<name>A0ABX1N1V9_9RHOO</name>
<dbReference type="InterPro" id="IPR002347">
    <property type="entry name" value="SDR_fam"/>
</dbReference>
<dbReference type="GO" id="GO:0047040">
    <property type="term" value="F:pteridine reductase activity"/>
    <property type="evidence" value="ECO:0007669"/>
    <property type="project" value="UniProtKB-EC"/>
</dbReference>
<dbReference type="PROSITE" id="PS00061">
    <property type="entry name" value="ADH_SHORT"/>
    <property type="match status" value="1"/>
</dbReference>
<evidence type="ECO:0000313" key="4">
    <source>
        <dbReference type="Proteomes" id="UP000601990"/>
    </source>
</evidence>
<dbReference type="PRINTS" id="PR00081">
    <property type="entry name" value="GDHRDH"/>
</dbReference>
<protein>
    <submittedName>
        <fullName evidence="3">Pteridine reductase</fullName>
        <ecNumber evidence="3">1.5.1.33</ecNumber>
    </submittedName>
</protein>
<dbReference type="PANTHER" id="PTHR43639:SF1">
    <property type="entry name" value="SHORT-CHAIN DEHYDROGENASE_REDUCTASE FAMILY PROTEIN"/>
    <property type="match status" value="1"/>
</dbReference>
<dbReference type="InterPro" id="IPR020904">
    <property type="entry name" value="Sc_DH/Rdtase_CS"/>
</dbReference>
<evidence type="ECO:0000313" key="3">
    <source>
        <dbReference type="EMBL" id="NMF92984.1"/>
    </source>
</evidence>
<keyword evidence="4" id="KW-1185">Reference proteome</keyword>
<organism evidence="3 4">
    <name type="scientific">Aromatoleum buckelii</name>
    <dbReference type="NCBI Taxonomy" id="200254"/>
    <lineage>
        <taxon>Bacteria</taxon>
        <taxon>Pseudomonadati</taxon>
        <taxon>Pseudomonadota</taxon>
        <taxon>Betaproteobacteria</taxon>
        <taxon>Rhodocyclales</taxon>
        <taxon>Rhodocyclaceae</taxon>
        <taxon>Aromatoleum</taxon>
    </lineage>
</organism>
<dbReference type="Proteomes" id="UP000601990">
    <property type="component" value="Unassembled WGS sequence"/>
</dbReference>
<dbReference type="SUPFAM" id="SSF51735">
    <property type="entry name" value="NAD(P)-binding Rossmann-fold domains"/>
    <property type="match status" value="1"/>
</dbReference>
<reference evidence="3" key="1">
    <citation type="submission" date="2019-12" db="EMBL/GenBank/DDBJ databases">
        <title>Comparative genomics gives insights into the taxonomy of the Azoarcus-Aromatoleum group and reveals separate origins of nif in the plant-associated Azoarcus and non-plant-associated Aromatoleum sub-groups.</title>
        <authorList>
            <person name="Lafos M."/>
            <person name="Maluk M."/>
            <person name="Batista M."/>
            <person name="Junghare M."/>
            <person name="Carmona M."/>
            <person name="Faoro H."/>
            <person name="Cruz L.M."/>
            <person name="Battistoni F."/>
            <person name="De Souza E."/>
            <person name="Pedrosa F."/>
            <person name="Chen W.-M."/>
            <person name="Poole P.S."/>
            <person name="Dixon R.A."/>
            <person name="James E.K."/>
        </authorList>
    </citation>
    <scope>NUCLEOTIDE SEQUENCE</scope>
    <source>
        <strain evidence="3">U120</strain>
    </source>
</reference>
<evidence type="ECO:0000256" key="2">
    <source>
        <dbReference type="ARBA" id="ARBA00023002"/>
    </source>
</evidence>
<dbReference type="EC" id="1.5.1.33" evidence="3"/>
<dbReference type="PRINTS" id="PR00080">
    <property type="entry name" value="SDRFAMILY"/>
</dbReference>
<dbReference type="RefSeq" id="WP_169198274.1">
    <property type="nucleotide sequence ID" value="NZ_WTVH02000008.1"/>
</dbReference>
<proteinExistence type="inferred from homology"/>
<comment type="caution">
    <text evidence="3">The sequence shown here is derived from an EMBL/GenBank/DDBJ whole genome shotgun (WGS) entry which is preliminary data.</text>
</comment>
<dbReference type="Pfam" id="PF13561">
    <property type="entry name" value="adh_short_C2"/>
    <property type="match status" value="1"/>
</dbReference>
<dbReference type="Gene3D" id="3.40.50.720">
    <property type="entry name" value="NAD(P)-binding Rossmann-like Domain"/>
    <property type="match status" value="1"/>
</dbReference>
<comment type="similarity">
    <text evidence="1">Belongs to the short-chain dehydrogenases/reductases (SDR) family.</text>
</comment>
<sequence>MSTAASPVILVTGAARRVGAEIARTLHATGAHVVLHYRNSAAEARAVADELDRLRPGSASLAHGDLKDDGVPAALIDALLATHDRLDAVVNNASSFFPTPLGHIDAAAWTELIGSNLKGPLFLAQAAAPMLRRQRGAIVNIVDIHAERPLRNYPLYCAAKAGLLGLTRALALELAPDVRVNGVSPGAIEWPEDGQFPPEQRDEIVRHTLLGRIGSAADIARTVRFLLFDAPYVTGQIIAVDGGRSAHL</sequence>
<keyword evidence="2 3" id="KW-0560">Oxidoreductase</keyword>
<accession>A0ABX1N1V9</accession>
<gene>
    <name evidence="3" type="ORF">GO608_06550</name>
</gene>
<dbReference type="EMBL" id="WTVH01000009">
    <property type="protein sequence ID" value="NMF92984.1"/>
    <property type="molecule type" value="Genomic_DNA"/>
</dbReference>
<dbReference type="InterPro" id="IPR036291">
    <property type="entry name" value="NAD(P)-bd_dom_sf"/>
</dbReference>
<evidence type="ECO:0000256" key="1">
    <source>
        <dbReference type="ARBA" id="ARBA00006484"/>
    </source>
</evidence>
<dbReference type="PANTHER" id="PTHR43639">
    <property type="entry name" value="OXIDOREDUCTASE, SHORT-CHAIN DEHYDROGENASE/REDUCTASE FAMILY (AFU_ORTHOLOGUE AFUA_5G02870)"/>
    <property type="match status" value="1"/>
</dbReference>
<dbReference type="NCBIfam" id="NF006598">
    <property type="entry name" value="PRK09135.1"/>
    <property type="match status" value="1"/>
</dbReference>